<name>A0A6P1THM3_9FIRM</name>
<keyword evidence="6 9" id="KW-0812">Transmembrane</keyword>
<dbReference type="GO" id="GO:0090589">
    <property type="term" value="F:protein-phosphocysteine-trehalose phosphotransferase system transporter activity"/>
    <property type="evidence" value="ECO:0007669"/>
    <property type="project" value="TreeGrafter"/>
</dbReference>
<dbReference type="AlphaFoldDB" id="A0A6P1THM3"/>
<accession>A0A6P1THM3</accession>
<feature type="transmembrane region" description="Helical" evidence="9">
    <location>
        <begin position="20"/>
        <end position="41"/>
    </location>
</feature>
<protein>
    <submittedName>
        <fullName evidence="11">PTS transporter subunit EIIC</fullName>
    </submittedName>
</protein>
<dbReference type="RefSeq" id="WP_161837478.1">
    <property type="nucleotide sequence ID" value="NZ_CP048000.1"/>
</dbReference>
<evidence type="ECO:0000256" key="2">
    <source>
        <dbReference type="ARBA" id="ARBA00022448"/>
    </source>
</evidence>
<dbReference type="KEGG" id="anr:Ana3638_07570"/>
<evidence type="ECO:0000313" key="12">
    <source>
        <dbReference type="Proteomes" id="UP000464314"/>
    </source>
</evidence>
<dbReference type="GO" id="GO:0005886">
    <property type="term" value="C:plasma membrane"/>
    <property type="evidence" value="ECO:0007669"/>
    <property type="project" value="UniProtKB-SubCell"/>
</dbReference>
<feature type="transmembrane region" description="Helical" evidence="9">
    <location>
        <begin position="126"/>
        <end position="144"/>
    </location>
</feature>
<evidence type="ECO:0000256" key="3">
    <source>
        <dbReference type="ARBA" id="ARBA00022475"/>
    </source>
</evidence>
<reference evidence="11 12" key="1">
    <citation type="submission" date="2020-01" db="EMBL/GenBank/DDBJ databases">
        <title>Genome analysis of Anaerocolumna sp. CBA3638.</title>
        <authorList>
            <person name="Kim J."/>
            <person name="Roh S.W."/>
        </authorList>
    </citation>
    <scope>NUCLEOTIDE SEQUENCE [LARGE SCALE GENOMIC DNA]</scope>
    <source>
        <strain evidence="11 12">CBA3638</strain>
    </source>
</reference>
<feature type="transmembrane region" description="Helical" evidence="9">
    <location>
        <begin position="190"/>
        <end position="208"/>
    </location>
</feature>
<evidence type="ECO:0000256" key="6">
    <source>
        <dbReference type="ARBA" id="ARBA00022692"/>
    </source>
</evidence>
<proteinExistence type="predicted"/>
<feature type="transmembrane region" description="Helical" evidence="9">
    <location>
        <begin position="298"/>
        <end position="317"/>
    </location>
</feature>
<feature type="domain" description="PTS EIIC type-1" evidence="10">
    <location>
        <begin position="22"/>
        <end position="372"/>
    </location>
</feature>
<dbReference type="PANTHER" id="PTHR30175:SF1">
    <property type="entry name" value="PTS SYSTEM ARBUTIN-, CELLOBIOSE-, AND SALICIN-SPECIFIC EIIBC COMPONENT-RELATED"/>
    <property type="match status" value="1"/>
</dbReference>
<dbReference type="InterPro" id="IPR013013">
    <property type="entry name" value="PTS_EIIC_1"/>
</dbReference>
<dbReference type="PANTHER" id="PTHR30175">
    <property type="entry name" value="PHOSPHOTRANSFERASE SYSTEM TRANSPORT PROTEIN"/>
    <property type="match status" value="1"/>
</dbReference>
<dbReference type="Pfam" id="PF02378">
    <property type="entry name" value="PTS_EIIC"/>
    <property type="match status" value="1"/>
</dbReference>
<feature type="transmembrane region" description="Helical" evidence="9">
    <location>
        <begin position="239"/>
        <end position="258"/>
    </location>
</feature>
<keyword evidence="8 9" id="KW-0472">Membrane</keyword>
<keyword evidence="7 9" id="KW-1133">Transmembrane helix</keyword>
<feature type="transmembrane region" description="Helical" evidence="9">
    <location>
        <begin position="156"/>
        <end position="178"/>
    </location>
</feature>
<dbReference type="GO" id="GO:0015771">
    <property type="term" value="P:trehalose transport"/>
    <property type="evidence" value="ECO:0007669"/>
    <property type="project" value="TreeGrafter"/>
</dbReference>
<evidence type="ECO:0000256" key="1">
    <source>
        <dbReference type="ARBA" id="ARBA00004651"/>
    </source>
</evidence>
<evidence type="ECO:0000256" key="5">
    <source>
        <dbReference type="ARBA" id="ARBA00022683"/>
    </source>
</evidence>
<evidence type="ECO:0000256" key="4">
    <source>
        <dbReference type="ARBA" id="ARBA00022597"/>
    </source>
</evidence>
<feature type="transmembrane region" description="Helical" evidence="9">
    <location>
        <begin position="338"/>
        <end position="360"/>
    </location>
</feature>
<keyword evidence="3" id="KW-1003">Cell membrane</keyword>
<feature type="transmembrane region" description="Helical" evidence="9">
    <location>
        <begin position="215"/>
        <end position="233"/>
    </location>
</feature>
<evidence type="ECO:0000256" key="8">
    <source>
        <dbReference type="ARBA" id="ARBA00023136"/>
    </source>
</evidence>
<evidence type="ECO:0000256" key="7">
    <source>
        <dbReference type="ARBA" id="ARBA00022989"/>
    </source>
</evidence>
<feature type="transmembrane region" description="Helical" evidence="9">
    <location>
        <begin position="61"/>
        <end position="82"/>
    </location>
</feature>
<dbReference type="InterPro" id="IPR003352">
    <property type="entry name" value="PTS_EIIC"/>
</dbReference>
<keyword evidence="4" id="KW-0762">Sugar transport</keyword>
<keyword evidence="12" id="KW-1185">Reference proteome</keyword>
<keyword evidence="2" id="KW-0813">Transport</keyword>
<gene>
    <name evidence="11" type="ORF">Ana3638_07570</name>
</gene>
<dbReference type="EMBL" id="CP048000">
    <property type="protein sequence ID" value="QHQ60644.1"/>
    <property type="molecule type" value="Genomic_DNA"/>
</dbReference>
<evidence type="ECO:0000259" key="10">
    <source>
        <dbReference type="PROSITE" id="PS51103"/>
    </source>
</evidence>
<keyword evidence="5" id="KW-0598">Phosphotransferase system</keyword>
<dbReference type="InterPro" id="IPR050558">
    <property type="entry name" value="PTS_Sugar-Specific_Components"/>
</dbReference>
<evidence type="ECO:0000256" key="9">
    <source>
        <dbReference type="SAM" id="Phobius"/>
    </source>
</evidence>
<comment type="subcellular location">
    <subcellularLocation>
        <location evidence="1">Cell membrane</location>
        <topology evidence="1">Multi-pass membrane protein</topology>
    </subcellularLocation>
</comment>
<dbReference type="GO" id="GO:0008982">
    <property type="term" value="F:protein-N(PI)-phosphohistidine-sugar phosphotransferase activity"/>
    <property type="evidence" value="ECO:0007669"/>
    <property type="project" value="InterPro"/>
</dbReference>
<dbReference type="GO" id="GO:0009401">
    <property type="term" value="P:phosphoenolpyruvate-dependent sugar phosphotransferase system"/>
    <property type="evidence" value="ECO:0007669"/>
    <property type="project" value="UniProtKB-KW"/>
</dbReference>
<feature type="transmembrane region" description="Helical" evidence="9">
    <location>
        <begin position="89"/>
        <end position="106"/>
    </location>
</feature>
<sequence>MKGWLNAVKHDEKKKLLSKLIAGISEMFMPLMNVLCAGGIMKGTLLILTTTFFLSDSSETYLILNAISDSTFYFLPVLLAITSAKTFRANPFYSTVIALILLYPSLTKAFETGTTLHFFNLPIKAVTYHSGIIPIIMASALLAVMEHFLERILPELVRGFLIPLLCLSIVSLVTLFVFGPIGAIIGDALAAGYASLYSFSSAAAGILLGALIQPMVIFGFQWGLILVAIYNIGVTGHDSILPIMAPAVFAQAGAALAVMVKSRNISFRSLCAPAILSALFGITEPVLFNINLPRKKPFLFGCLAGAVGGLLAGLSKIETPAFVFPSLITLPVYYGDHFMLYLTGCLSGFMIGFFLTILTVSDTAIDDTGNLLKGGLN</sequence>
<evidence type="ECO:0000313" key="11">
    <source>
        <dbReference type="EMBL" id="QHQ60644.1"/>
    </source>
</evidence>
<organism evidence="11 12">
    <name type="scientific">Anaerocolumna sedimenticola</name>
    <dbReference type="NCBI Taxonomy" id="2696063"/>
    <lineage>
        <taxon>Bacteria</taxon>
        <taxon>Bacillati</taxon>
        <taxon>Bacillota</taxon>
        <taxon>Clostridia</taxon>
        <taxon>Lachnospirales</taxon>
        <taxon>Lachnospiraceae</taxon>
        <taxon>Anaerocolumna</taxon>
    </lineage>
</organism>
<feature type="transmembrane region" description="Helical" evidence="9">
    <location>
        <begin position="270"/>
        <end position="292"/>
    </location>
</feature>
<dbReference type="PROSITE" id="PS51103">
    <property type="entry name" value="PTS_EIIC_TYPE_1"/>
    <property type="match status" value="1"/>
</dbReference>
<dbReference type="Proteomes" id="UP000464314">
    <property type="component" value="Chromosome"/>
</dbReference>